<dbReference type="Proteomes" id="UP000635245">
    <property type="component" value="Unassembled WGS sequence"/>
</dbReference>
<dbReference type="CDD" id="cd02440">
    <property type="entry name" value="AdoMet_MTases"/>
    <property type="match status" value="1"/>
</dbReference>
<dbReference type="InterPro" id="IPR041698">
    <property type="entry name" value="Methyltransf_25"/>
</dbReference>
<dbReference type="PANTHER" id="PTHR43861">
    <property type="entry name" value="TRANS-ACONITATE 2-METHYLTRANSFERASE-RELATED"/>
    <property type="match status" value="1"/>
</dbReference>
<evidence type="ECO:0000313" key="3">
    <source>
        <dbReference type="EMBL" id="MBK1783126.1"/>
    </source>
</evidence>
<feature type="domain" description="Methyltransferase" evidence="2">
    <location>
        <begin position="38"/>
        <end position="130"/>
    </location>
</feature>
<dbReference type="GO" id="GO:0032259">
    <property type="term" value="P:methylation"/>
    <property type="evidence" value="ECO:0007669"/>
    <property type="project" value="UniProtKB-KW"/>
</dbReference>
<dbReference type="Gene3D" id="3.40.50.150">
    <property type="entry name" value="Vaccinia Virus protein VP39"/>
    <property type="match status" value="1"/>
</dbReference>
<dbReference type="InterPro" id="IPR029063">
    <property type="entry name" value="SAM-dependent_MTases_sf"/>
</dbReference>
<dbReference type="Pfam" id="PF13649">
    <property type="entry name" value="Methyltransf_25"/>
    <property type="match status" value="1"/>
</dbReference>
<name>A0A934QMD9_9PSEU</name>
<accession>A0A934QMD9</accession>
<keyword evidence="4" id="KW-1185">Reference proteome</keyword>
<evidence type="ECO:0000256" key="1">
    <source>
        <dbReference type="ARBA" id="ARBA00022679"/>
    </source>
</evidence>
<sequence length="244" mass="26732">MADLAFTDGELAAYYDALNPWGPADDFYLPLVLAAPTVLDIGCGTGRLLRRARTRGHDGTLCGLDPAPGMLAVARRDPGVRWVLGELASVSWHAEFELAVMTGHAFQVLLTDAEILASLRAVHRALVPGGVFAFETRNPLARPWLRWNPDAAVEVRGPDGTLVRVEHRVETPVRGELVHFTETFTSAEWDRPRVSRSSLRFVSAPALSDLLAEAGFAVERRFGDWSRNPLTVASPEIVTVARRS</sequence>
<keyword evidence="3" id="KW-0489">Methyltransferase</keyword>
<comment type="caution">
    <text evidence="3">The sequence shown here is derived from an EMBL/GenBank/DDBJ whole genome shotgun (WGS) entry which is preliminary data.</text>
</comment>
<dbReference type="RefSeq" id="WP_200314203.1">
    <property type="nucleotide sequence ID" value="NZ_JAENJH010000001.1"/>
</dbReference>
<proteinExistence type="predicted"/>
<evidence type="ECO:0000313" key="4">
    <source>
        <dbReference type="Proteomes" id="UP000635245"/>
    </source>
</evidence>
<protein>
    <submittedName>
        <fullName evidence="3">Class I SAM-dependent methyltransferase</fullName>
    </submittedName>
</protein>
<dbReference type="SUPFAM" id="SSF53335">
    <property type="entry name" value="S-adenosyl-L-methionine-dependent methyltransferases"/>
    <property type="match status" value="1"/>
</dbReference>
<reference evidence="3" key="1">
    <citation type="submission" date="2020-12" db="EMBL/GenBank/DDBJ databases">
        <title>Prauserella sp. ASG 168, a novel actinomycete isolated from cave rock.</title>
        <authorList>
            <person name="Suriyachadkun C."/>
        </authorList>
    </citation>
    <scope>NUCLEOTIDE SEQUENCE</scope>
    <source>
        <strain evidence="3">ASG 168</strain>
    </source>
</reference>
<dbReference type="AlphaFoldDB" id="A0A934QMD9"/>
<keyword evidence="1" id="KW-0808">Transferase</keyword>
<dbReference type="EMBL" id="JAENJH010000001">
    <property type="protein sequence ID" value="MBK1783126.1"/>
    <property type="molecule type" value="Genomic_DNA"/>
</dbReference>
<dbReference type="GO" id="GO:0008168">
    <property type="term" value="F:methyltransferase activity"/>
    <property type="evidence" value="ECO:0007669"/>
    <property type="project" value="UniProtKB-KW"/>
</dbReference>
<gene>
    <name evidence="3" type="ORF">JHE00_02225</name>
</gene>
<organism evidence="3 4">
    <name type="scientific">Prauserella cavernicola</name>
    <dbReference type="NCBI Taxonomy" id="2800127"/>
    <lineage>
        <taxon>Bacteria</taxon>
        <taxon>Bacillati</taxon>
        <taxon>Actinomycetota</taxon>
        <taxon>Actinomycetes</taxon>
        <taxon>Pseudonocardiales</taxon>
        <taxon>Pseudonocardiaceae</taxon>
        <taxon>Prauserella</taxon>
    </lineage>
</organism>
<evidence type="ECO:0000259" key="2">
    <source>
        <dbReference type="Pfam" id="PF13649"/>
    </source>
</evidence>